<proteinExistence type="predicted"/>
<name>A0A4Q7MNW5_9BURK</name>
<dbReference type="OrthoDB" id="9796814at2"/>
<dbReference type="Gene3D" id="2.60.40.1220">
    <property type="match status" value="1"/>
</dbReference>
<keyword evidence="3 5" id="KW-0732">Signal</keyword>
<evidence type="ECO:0000256" key="2">
    <source>
        <dbReference type="ARBA" id="ARBA00022723"/>
    </source>
</evidence>
<dbReference type="PANTHER" id="PTHR34820">
    <property type="entry name" value="INNER MEMBRANE PROTEIN YEBZ"/>
    <property type="match status" value="1"/>
</dbReference>
<evidence type="ECO:0000256" key="1">
    <source>
        <dbReference type="ARBA" id="ARBA00004196"/>
    </source>
</evidence>
<feature type="chain" id="PRO_5030098167" description="CopC domain-containing protein" evidence="5">
    <location>
        <begin position="28"/>
        <end position="126"/>
    </location>
</feature>
<dbReference type="AlphaFoldDB" id="A0A4Q7MNW5"/>
<dbReference type="InterPro" id="IPR014755">
    <property type="entry name" value="Cu-Rt/internalin_Ig-like"/>
</dbReference>
<dbReference type="GO" id="GO:0046688">
    <property type="term" value="P:response to copper ion"/>
    <property type="evidence" value="ECO:0007669"/>
    <property type="project" value="InterPro"/>
</dbReference>
<dbReference type="GeneID" id="99726325"/>
<organism evidence="7 8">
    <name type="scientific">Kerstersia gyiorum</name>
    <dbReference type="NCBI Taxonomy" id="206506"/>
    <lineage>
        <taxon>Bacteria</taxon>
        <taxon>Pseudomonadati</taxon>
        <taxon>Pseudomonadota</taxon>
        <taxon>Betaproteobacteria</taxon>
        <taxon>Burkholderiales</taxon>
        <taxon>Alcaligenaceae</taxon>
        <taxon>Kerstersia</taxon>
    </lineage>
</organism>
<dbReference type="Proteomes" id="UP000292039">
    <property type="component" value="Unassembled WGS sequence"/>
</dbReference>
<dbReference type="GO" id="GO:0005886">
    <property type="term" value="C:plasma membrane"/>
    <property type="evidence" value="ECO:0007669"/>
    <property type="project" value="TreeGrafter"/>
</dbReference>
<accession>A0A4Q7MNW5</accession>
<evidence type="ECO:0000313" key="8">
    <source>
        <dbReference type="Proteomes" id="UP000292039"/>
    </source>
</evidence>
<feature type="signal peptide" evidence="5">
    <location>
        <begin position="1"/>
        <end position="27"/>
    </location>
</feature>
<dbReference type="RefSeq" id="WP_068368196.1">
    <property type="nucleotide sequence ID" value="NZ_CBCSEB010000001.1"/>
</dbReference>
<evidence type="ECO:0000256" key="4">
    <source>
        <dbReference type="ARBA" id="ARBA00023008"/>
    </source>
</evidence>
<dbReference type="GO" id="GO:0005507">
    <property type="term" value="F:copper ion binding"/>
    <property type="evidence" value="ECO:0007669"/>
    <property type="project" value="InterPro"/>
</dbReference>
<dbReference type="SUPFAM" id="SSF81296">
    <property type="entry name" value="E set domains"/>
    <property type="match status" value="1"/>
</dbReference>
<sequence length="126" mass="13221">MSKSRSRLAAAMLATSLLAGVHGLAQAHSHAIEQTPAPGSTVSNTPAAVAIVFDGRVELPFSTITVTGPDGQSLETGKLSYASDDRKSLTLPLPTTLAPGRYQVEWNVTSADSHKVSGQYDFTLQP</sequence>
<dbReference type="EMBL" id="SGWZ01000002">
    <property type="protein sequence ID" value="RZS70278.1"/>
    <property type="molecule type" value="Genomic_DNA"/>
</dbReference>
<gene>
    <name evidence="7" type="ORF">EV679_1680</name>
</gene>
<dbReference type="PANTHER" id="PTHR34820:SF4">
    <property type="entry name" value="INNER MEMBRANE PROTEIN YEBZ"/>
    <property type="match status" value="1"/>
</dbReference>
<evidence type="ECO:0000256" key="5">
    <source>
        <dbReference type="SAM" id="SignalP"/>
    </source>
</evidence>
<dbReference type="GO" id="GO:0006825">
    <property type="term" value="P:copper ion transport"/>
    <property type="evidence" value="ECO:0007669"/>
    <property type="project" value="InterPro"/>
</dbReference>
<feature type="domain" description="CopC" evidence="6">
    <location>
        <begin position="28"/>
        <end position="124"/>
    </location>
</feature>
<comment type="subcellular location">
    <subcellularLocation>
        <location evidence="1">Cell envelope</location>
    </subcellularLocation>
</comment>
<dbReference type="InterPro" id="IPR014756">
    <property type="entry name" value="Ig_E-set"/>
</dbReference>
<comment type="caution">
    <text evidence="7">The sequence shown here is derived from an EMBL/GenBank/DDBJ whole genome shotgun (WGS) entry which is preliminary data.</text>
</comment>
<evidence type="ECO:0000259" key="6">
    <source>
        <dbReference type="Pfam" id="PF04234"/>
    </source>
</evidence>
<evidence type="ECO:0000256" key="3">
    <source>
        <dbReference type="ARBA" id="ARBA00022729"/>
    </source>
</evidence>
<keyword evidence="4" id="KW-0186">Copper</keyword>
<dbReference type="InterPro" id="IPR007348">
    <property type="entry name" value="CopC_dom"/>
</dbReference>
<dbReference type="GO" id="GO:0030313">
    <property type="term" value="C:cell envelope"/>
    <property type="evidence" value="ECO:0007669"/>
    <property type="project" value="UniProtKB-SubCell"/>
</dbReference>
<protein>
    <recommendedName>
        <fullName evidence="6">CopC domain-containing protein</fullName>
    </recommendedName>
</protein>
<dbReference type="GO" id="GO:0042597">
    <property type="term" value="C:periplasmic space"/>
    <property type="evidence" value="ECO:0007669"/>
    <property type="project" value="InterPro"/>
</dbReference>
<reference evidence="7 8" key="1">
    <citation type="submission" date="2019-02" db="EMBL/GenBank/DDBJ databases">
        <title>Genomic Encyclopedia of Type Strains, Phase IV (KMG-IV): sequencing the most valuable type-strain genomes for metagenomic binning, comparative biology and taxonomic classification.</title>
        <authorList>
            <person name="Goeker M."/>
        </authorList>
    </citation>
    <scope>NUCLEOTIDE SEQUENCE [LARGE SCALE GENOMIC DNA]</scope>
    <source>
        <strain evidence="7 8">DSM 16618</strain>
    </source>
</reference>
<dbReference type="InterPro" id="IPR032694">
    <property type="entry name" value="CopC/D"/>
</dbReference>
<evidence type="ECO:0000313" key="7">
    <source>
        <dbReference type="EMBL" id="RZS70278.1"/>
    </source>
</evidence>
<keyword evidence="2" id="KW-0479">Metal-binding</keyword>
<dbReference type="Pfam" id="PF04234">
    <property type="entry name" value="CopC"/>
    <property type="match status" value="1"/>
</dbReference>